<sequence>MTHVIERRVVDRPVEFRAAVEGGSGPGILTGYGAVFDFVSRDLGGWFEEIDPGAFGPVGDLDLSLHTRVLCRAEHSNKLLLGTTDAGTLRCFVDDVGLRYEDDLPDTNAGRDVAVLAERGDYRHSSFAFNLRTYEDAEWREDRDGRLIRRIMRAVVHDVAPVADPAYWGATTEMQRAFDLDTVRASLTPSPAAPGDRELDVARRAAFMTRETHPALVTRPRKRGI</sequence>
<dbReference type="Proteomes" id="UP001139354">
    <property type="component" value="Unassembled WGS sequence"/>
</dbReference>
<evidence type="ECO:0000259" key="4">
    <source>
        <dbReference type="Pfam" id="PF04586"/>
    </source>
</evidence>
<gene>
    <name evidence="5" type="ORF">KEC57_00310</name>
</gene>
<dbReference type="RefSeq" id="WP_229382531.1">
    <property type="nucleotide sequence ID" value="NZ_JAGTTN010000001.1"/>
</dbReference>
<proteinExistence type="predicted"/>
<keyword evidence="1" id="KW-1188">Viral release from host cell</keyword>
<protein>
    <submittedName>
        <fullName evidence="5">HK97 family phage prohead protease</fullName>
    </submittedName>
</protein>
<keyword evidence="6" id="KW-1185">Reference proteome</keyword>
<evidence type="ECO:0000256" key="3">
    <source>
        <dbReference type="ARBA" id="ARBA00022801"/>
    </source>
</evidence>
<dbReference type="EMBL" id="JAGTTN010000001">
    <property type="protein sequence ID" value="MCC2030621.1"/>
    <property type="molecule type" value="Genomic_DNA"/>
</dbReference>
<keyword evidence="3" id="KW-0378">Hydrolase</keyword>
<evidence type="ECO:0000256" key="1">
    <source>
        <dbReference type="ARBA" id="ARBA00022612"/>
    </source>
</evidence>
<dbReference type="GO" id="GO:0006508">
    <property type="term" value="P:proteolysis"/>
    <property type="evidence" value="ECO:0007669"/>
    <property type="project" value="UniProtKB-KW"/>
</dbReference>
<comment type="caution">
    <text evidence="5">The sequence shown here is derived from an EMBL/GenBank/DDBJ whole genome shotgun (WGS) entry which is preliminary data.</text>
</comment>
<name>A0A9X1LRW7_9MICO</name>
<evidence type="ECO:0000256" key="2">
    <source>
        <dbReference type="ARBA" id="ARBA00022670"/>
    </source>
</evidence>
<dbReference type="AlphaFoldDB" id="A0A9X1LRW7"/>
<keyword evidence="2 5" id="KW-0645">Protease</keyword>
<dbReference type="Pfam" id="PF04586">
    <property type="entry name" value="Peptidase_S78"/>
    <property type="match status" value="1"/>
</dbReference>
<organism evidence="5 6">
    <name type="scientific">Microbacterium allomyrinae</name>
    <dbReference type="NCBI Taxonomy" id="2830666"/>
    <lineage>
        <taxon>Bacteria</taxon>
        <taxon>Bacillati</taxon>
        <taxon>Actinomycetota</taxon>
        <taxon>Actinomycetes</taxon>
        <taxon>Micrococcales</taxon>
        <taxon>Microbacteriaceae</taxon>
        <taxon>Microbacterium</taxon>
    </lineage>
</organism>
<evidence type="ECO:0000313" key="6">
    <source>
        <dbReference type="Proteomes" id="UP001139354"/>
    </source>
</evidence>
<dbReference type="InterPro" id="IPR054613">
    <property type="entry name" value="Peptidase_S78_dom"/>
</dbReference>
<dbReference type="GO" id="GO:0008233">
    <property type="term" value="F:peptidase activity"/>
    <property type="evidence" value="ECO:0007669"/>
    <property type="project" value="UniProtKB-KW"/>
</dbReference>
<feature type="domain" description="Prohead serine protease" evidence="4">
    <location>
        <begin position="26"/>
        <end position="175"/>
    </location>
</feature>
<accession>A0A9X1LRW7</accession>
<reference evidence="5" key="1">
    <citation type="submission" date="2021-04" db="EMBL/GenBank/DDBJ databases">
        <title>Microbacterium tenobrionis sp. nov. and Microbacterium allomyrinae sp. nov., isolated from larvae of Tenobrio molitor and Allomyrina dichotoma, respectively.</title>
        <authorList>
            <person name="Lee S.D."/>
        </authorList>
    </citation>
    <scope>NUCLEOTIDE SEQUENCE</scope>
    <source>
        <strain evidence="5">BWT-G7</strain>
    </source>
</reference>
<evidence type="ECO:0000313" key="5">
    <source>
        <dbReference type="EMBL" id="MCC2030621.1"/>
    </source>
</evidence>